<protein>
    <submittedName>
        <fullName evidence="1">Uncharacterized protein</fullName>
    </submittedName>
</protein>
<accession>A0AAD8YAY5</accession>
<evidence type="ECO:0000313" key="1">
    <source>
        <dbReference type="EMBL" id="KAK1741740.1"/>
    </source>
</evidence>
<keyword evidence="2" id="KW-1185">Reference proteome</keyword>
<name>A0AAD8YAY5_9STRA</name>
<reference evidence="1" key="1">
    <citation type="submission" date="2023-06" db="EMBL/GenBank/DDBJ databases">
        <title>Survivors Of The Sea: Transcriptome response of Skeletonema marinoi to long-term dormancy.</title>
        <authorList>
            <person name="Pinder M.I.M."/>
            <person name="Kourtchenko O."/>
            <person name="Robertson E.K."/>
            <person name="Larsson T."/>
            <person name="Maumus F."/>
            <person name="Osuna-Cruz C.M."/>
            <person name="Vancaester E."/>
            <person name="Stenow R."/>
            <person name="Vandepoele K."/>
            <person name="Ploug H."/>
            <person name="Bruchert V."/>
            <person name="Godhe A."/>
            <person name="Topel M."/>
        </authorList>
    </citation>
    <scope>NUCLEOTIDE SEQUENCE</scope>
    <source>
        <strain evidence="1">R05AC</strain>
    </source>
</reference>
<evidence type="ECO:0000313" key="2">
    <source>
        <dbReference type="Proteomes" id="UP001224775"/>
    </source>
</evidence>
<sequence length="168" mass="18503">MKMSFFDDMGKFFDNLGGGDEESGASSKVEIVDGAYTGSKRIISIPAKTMKMGGLRLYCNLYLMGVQNTPEPGCWKASKSDDSEVNLRYVDLSGSIIIQFSEECITVDRLGSSPSNKYLMHESMILNGFLDELNSIVYEGSVSEEKRLLTLPEPGNQLEEARDAISFG</sequence>
<organism evidence="1 2">
    <name type="scientific">Skeletonema marinoi</name>
    <dbReference type="NCBI Taxonomy" id="267567"/>
    <lineage>
        <taxon>Eukaryota</taxon>
        <taxon>Sar</taxon>
        <taxon>Stramenopiles</taxon>
        <taxon>Ochrophyta</taxon>
        <taxon>Bacillariophyta</taxon>
        <taxon>Coscinodiscophyceae</taxon>
        <taxon>Thalassiosirophycidae</taxon>
        <taxon>Thalassiosirales</taxon>
        <taxon>Skeletonemataceae</taxon>
        <taxon>Skeletonema</taxon>
        <taxon>Skeletonema marinoi-dohrnii complex</taxon>
    </lineage>
</organism>
<dbReference type="EMBL" id="JATAAI010000012">
    <property type="protein sequence ID" value="KAK1741740.1"/>
    <property type="molecule type" value="Genomic_DNA"/>
</dbReference>
<dbReference type="Proteomes" id="UP001224775">
    <property type="component" value="Unassembled WGS sequence"/>
</dbReference>
<proteinExistence type="predicted"/>
<dbReference type="AlphaFoldDB" id="A0AAD8YAY5"/>
<comment type="caution">
    <text evidence="1">The sequence shown here is derived from an EMBL/GenBank/DDBJ whole genome shotgun (WGS) entry which is preliminary data.</text>
</comment>
<gene>
    <name evidence="1" type="ORF">QTG54_007313</name>
</gene>